<evidence type="ECO:0000256" key="11">
    <source>
        <dbReference type="RuleBase" id="RU079119"/>
    </source>
</evidence>
<comment type="catalytic activity">
    <reaction evidence="10 11">
        <text>L-cysteinyl-[protein] + hexadecanoyl-CoA = S-hexadecanoyl-L-cysteinyl-[protein] + CoA</text>
        <dbReference type="Rhea" id="RHEA:36683"/>
        <dbReference type="Rhea" id="RHEA-COMP:10131"/>
        <dbReference type="Rhea" id="RHEA-COMP:11032"/>
        <dbReference type="ChEBI" id="CHEBI:29950"/>
        <dbReference type="ChEBI" id="CHEBI:57287"/>
        <dbReference type="ChEBI" id="CHEBI:57379"/>
        <dbReference type="ChEBI" id="CHEBI:74151"/>
        <dbReference type="EC" id="2.3.1.225"/>
    </reaction>
</comment>
<dbReference type="Pfam" id="PF01529">
    <property type="entry name" value="DHHC"/>
    <property type="match status" value="1"/>
</dbReference>
<proteinExistence type="inferred from homology"/>
<protein>
    <recommendedName>
        <fullName evidence="11">Palmitoyltransferase</fullName>
        <ecNumber evidence="11">2.3.1.225</ecNumber>
    </recommendedName>
</protein>
<keyword evidence="5 11" id="KW-0472">Membrane</keyword>
<feature type="compositionally biased region" description="Basic residues" evidence="12">
    <location>
        <begin position="422"/>
        <end position="436"/>
    </location>
</feature>
<evidence type="ECO:0000313" key="15">
    <source>
        <dbReference type="Proteomes" id="UP000664534"/>
    </source>
</evidence>
<reference evidence="14" key="1">
    <citation type="submission" date="2021-03" db="EMBL/GenBank/DDBJ databases">
        <authorList>
            <person name="Tagirdzhanova G."/>
        </authorList>
    </citation>
    <scope>NUCLEOTIDE SEQUENCE</scope>
</reference>
<evidence type="ECO:0000256" key="1">
    <source>
        <dbReference type="ARBA" id="ARBA00004141"/>
    </source>
</evidence>
<dbReference type="GO" id="GO:0006612">
    <property type="term" value="P:protein targeting to membrane"/>
    <property type="evidence" value="ECO:0007669"/>
    <property type="project" value="TreeGrafter"/>
</dbReference>
<feature type="region of interest" description="Disordered" evidence="12">
    <location>
        <begin position="107"/>
        <end position="155"/>
    </location>
</feature>
<evidence type="ECO:0000256" key="12">
    <source>
        <dbReference type="SAM" id="MobiDB-lite"/>
    </source>
</evidence>
<comment type="domain">
    <text evidence="11">The DHHC domain is required for palmitoyltransferase activity.</text>
</comment>
<keyword evidence="3 11" id="KW-0812">Transmembrane</keyword>
<keyword evidence="7" id="KW-0449">Lipoprotein</keyword>
<dbReference type="PROSITE" id="PS50216">
    <property type="entry name" value="DHHC"/>
    <property type="match status" value="1"/>
</dbReference>
<dbReference type="GO" id="GO:0016020">
    <property type="term" value="C:membrane"/>
    <property type="evidence" value="ECO:0007669"/>
    <property type="project" value="UniProtKB-SubCell"/>
</dbReference>
<feature type="transmembrane region" description="Helical" evidence="11">
    <location>
        <begin position="259"/>
        <end position="278"/>
    </location>
</feature>
<keyword evidence="15" id="KW-1185">Reference proteome</keyword>
<evidence type="ECO:0000256" key="2">
    <source>
        <dbReference type="ARBA" id="ARBA00022679"/>
    </source>
</evidence>
<sequence length="477" mass="53699">MAQNASVNKATNLWISRIIPLILIGAVGYASWVEIKLLCVDYLLRPSTTLHPPRPGPAIGILVIYSILLLLFVFTYARLLLTVTVNPGYVPRSKYWRALRENKAKAKGLRKQRYRKRSSRSSDESTLENAGGESAENGGVSGNGYAGEVSTAPATTKPAPGLQDFYSRDAFVCQTDGRPTWCTTCLNWKPDRAHHCRETERCVRKMDHFCPWVGGVVSETSFKFFIQFVGWSAVYCVFNLIVASYFLAEYRRETHTLYVHWLVVVCLGALFGLFNLGMTGSSLQFALLNTTTIENLSRRTKVWTMAVHMPQPPETSTGFRTISFSTATSSTDSNALAEEQTSGAIKTFAILHTKPGENPFDLGMHQNFKTVMGDHWYDWLLPIKPSPCCNHDRKDGQFAMGPVVQRMRAEAGITSSEEFSHEKKHRKPKRRRRRSQRATAADAVREFDGNQDEKRGRDTRHDRDDADDIDLEAGHVH</sequence>
<feature type="transmembrane region" description="Helical" evidence="11">
    <location>
        <begin position="56"/>
        <end position="77"/>
    </location>
</feature>
<accession>A0A8H3J1P6</accession>
<keyword evidence="2 11" id="KW-0808">Transferase</keyword>
<keyword evidence="6" id="KW-0564">Palmitate</keyword>
<feature type="region of interest" description="Disordered" evidence="12">
    <location>
        <begin position="411"/>
        <end position="477"/>
    </location>
</feature>
<dbReference type="AlphaFoldDB" id="A0A8H3J1P6"/>
<evidence type="ECO:0000256" key="6">
    <source>
        <dbReference type="ARBA" id="ARBA00023139"/>
    </source>
</evidence>
<dbReference type="InterPro" id="IPR039859">
    <property type="entry name" value="PFA4/ZDH16/20/ERF2-like"/>
</dbReference>
<evidence type="ECO:0000256" key="5">
    <source>
        <dbReference type="ARBA" id="ARBA00023136"/>
    </source>
</evidence>
<dbReference type="GO" id="GO:0005794">
    <property type="term" value="C:Golgi apparatus"/>
    <property type="evidence" value="ECO:0007669"/>
    <property type="project" value="TreeGrafter"/>
</dbReference>
<feature type="transmembrane region" description="Helical" evidence="11">
    <location>
        <begin position="18"/>
        <end position="44"/>
    </location>
</feature>
<organism evidence="14 15">
    <name type="scientific">Imshaugia aleurites</name>
    <dbReference type="NCBI Taxonomy" id="172621"/>
    <lineage>
        <taxon>Eukaryota</taxon>
        <taxon>Fungi</taxon>
        <taxon>Dikarya</taxon>
        <taxon>Ascomycota</taxon>
        <taxon>Pezizomycotina</taxon>
        <taxon>Lecanoromycetes</taxon>
        <taxon>OSLEUM clade</taxon>
        <taxon>Lecanoromycetidae</taxon>
        <taxon>Lecanorales</taxon>
        <taxon>Lecanorineae</taxon>
        <taxon>Parmeliaceae</taxon>
        <taxon>Imshaugia</taxon>
    </lineage>
</organism>
<evidence type="ECO:0000259" key="13">
    <source>
        <dbReference type="Pfam" id="PF01529"/>
    </source>
</evidence>
<dbReference type="OrthoDB" id="331948at2759"/>
<keyword evidence="4 11" id="KW-1133">Transmembrane helix</keyword>
<dbReference type="EMBL" id="CAJPDT010000115">
    <property type="protein sequence ID" value="CAF9939090.1"/>
    <property type="molecule type" value="Genomic_DNA"/>
</dbReference>
<comment type="subcellular location">
    <subcellularLocation>
        <location evidence="1">Membrane</location>
        <topology evidence="1">Multi-pass membrane protein</topology>
    </subcellularLocation>
</comment>
<evidence type="ECO:0000256" key="4">
    <source>
        <dbReference type="ARBA" id="ARBA00022989"/>
    </source>
</evidence>
<comment type="similarity">
    <text evidence="9">Belongs to the DHHC palmitoyltransferase family. PFA5 subfamily.</text>
</comment>
<evidence type="ECO:0000256" key="3">
    <source>
        <dbReference type="ARBA" id="ARBA00022692"/>
    </source>
</evidence>
<feature type="transmembrane region" description="Helical" evidence="11">
    <location>
        <begin position="224"/>
        <end position="247"/>
    </location>
</feature>
<evidence type="ECO:0000313" key="14">
    <source>
        <dbReference type="EMBL" id="CAF9939090.1"/>
    </source>
</evidence>
<evidence type="ECO:0000256" key="9">
    <source>
        <dbReference type="ARBA" id="ARBA00038298"/>
    </source>
</evidence>
<gene>
    <name evidence="14" type="primary">PFA5</name>
    <name evidence="14" type="ORF">IMSHALPRED_001196</name>
</gene>
<dbReference type="PANTHER" id="PTHR22883">
    <property type="entry name" value="ZINC FINGER DHHC DOMAIN CONTAINING PROTEIN"/>
    <property type="match status" value="1"/>
</dbReference>
<feature type="domain" description="Palmitoyltransferase DHHC" evidence="13">
    <location>
        <begin position="178"/>
        <end position="297"/>
    </location>
</feature>
<name>A0A8H3J1P6_9LECA</name>
<feature type="compositionally biased region" description="Basic residues" evidence="12">
    <location>
        <begin position="107"/>
        <end position="119"/>
    </location>
</feature>
<feature type="compositionally biased region" description="Basic and acidic residues" evidence="12">
    <location>
        <begin position="443"/>
        <end position="464"/>
    </location>
</feature>
<comment type="caution">
    <text evidence="14">The sequence shown here is derived from an EMBL/GenBank/DDBJ whole genome shotgun (WGS) entry which is preliminary data.</text>
</comment>
<dbReference type="EC" id="2.3.1.225" evidence="11"/>
<evidence type="ECO:0000256" key="10">
    <source>
        <dbReference type="ARBA" id="ARBA00048048"/>
    </source>
</evidence>
<dbReference type="InterPro" id="IPR001594">
    <property type="entry name" value="Palmitoyltrfase_DHHC"/>
</dbReference>
<dbReference type="Proteomes" id="UP000664534">
    <property type="component" value="Unassembled WGS sequence"/>
</dbReference>
<dbReference type="PANTHER" id="PTHR22883:SF23">
    <property type="entry name" value="PALMITOYLTRANSFERASE ZDHHC6"/>
    <property type="match status" value="1"/>
</dbReference>
<keyword evidence="8 11" id="KW-0012">Acyltransferase</keyword>
<evidence type="ECO:0000256" key="7">
    <source>
        <dbReference type="ARBA" id="ARBA00023288"/>
    </source>
</evidence>
<feature type="compositionally biased region" description="Low complexity" evidence="12">
    <location>
        <begin position="128"/>
        <end position="138"/>
    </location>
</feature>
<dbReference type="GO" id="GO:0005783">
    <property type="term" value="C:endoplasmic reticulum"/>
    <property type="evidence" value="ECO:0007669"/>
    <property type="project" value="TreeGrafter"/>
</dbReference>
<dbReference type="GO" id="GO:0019706">
    <property type="term" value="F:protein-cysteine S-palmitoyltransferase activity"/>
    <property type="evidence" value="ECO:0007669"/>
    <property type="project" value="UniProtKB-EC"/>
</dbReference>
<evidence type="ECO:0000256" key="8">
    <source>
        <dbReference type="ARBA" id="ARBA00023315"/>
    </source>
</evidence>